<dbReference type="Proteomes" id="UP001055879">
    <property type="component" value="Linkage Group LG03"/>
</dbReference>
<protein>
    <submittedName>
        <fullName evidence="1">Uncharacterized protein</fullName>
    </submittedName>
</protein>
<name>A0ACB9DHM5_ARCLA</name>
<organism evidence="1 2">
    <name type="scientific">Arctium lappa</name>
    <name type="common">Greater burdock</name>
    <name type="synonym">Lappa major</name>
    <dbReference type="NCBI Taxonomy" id="4217"/>
    <lineage>
        <taxon>Eukaryota</taxon>
        <taxon>Viridiplantae</taxon>
        <taxon>Streptophyta</taxon>
        <taxon>Embryophyta</taxon>
        <taxon>Tracheophyta</taxon>
        <taxon>Spermatophyta</taxon>
        <taxon>Magnoliopsida</taxon>
        <taxon>eudicotyledons</taxon>
        <taxon>Gunneridae</taxon>
        <taxon>Pentapetalae</taxon>
        <taxon>asterids</taxon>
        <taxon>campanulids</taxon>
        <taxon>Asterales</taxon>
        <taxon>Asteraceae</taxon>
        <taxon>Carduoideae</taxon>
        <taxon>Cardueae</taxon>
        <taxon>Arctiinae</taxon>
        <taxon>Arctium</taxon>
    </lineage>
</organism>
<reference evidence="2" key="1">
    <citation type="journal article" date="2022" name="Mol. Ecol. Resour.">
        <title>The genomes of chicory, endive, great burdock and yacon provide insights into Asteraceae palaeo-polyploidization history and plant inulin production.</title>
        <authorList>
            <person name="Fan W."/>
            <person name="Wang S."/>
            <person name="Wang H."/>
            <person name="Wang A."/>
            <person name="Jiang F."/>
            <person name="Liu H."/>
            <person name="Zhao H."/>
            <person name="Xu D."/>
            <person name="Zhang Y."/>
        </authorList>
    </citation>
    <scope>NUCLEOTIDE SEQUENCE [LARGE SCALE GENOMIC DNA]</scope>
    <source>
        <strain evidence="2">cv. Niubang</strain>
    </source>
</reference>
<evidence type="ECO:0000313" key="2">
    <source>
        <dbReference type="Proteomes" id="UP001055879"/>
    </source>
</evidence>
<proteinExistence type="predicted"/>
<gene>
    <name evidence="1" type="ORF">L6452_08386</name>
</gene>
<reference evidence="1 2" key="2">
    <citation type="journal article" date="2022" name="Mol. Ecol. Resour.">
        <title>The genomes of chicory, endive, great burdock and yacon provide insights into Asteraceae paleo-polyploidization history and plant inulin production.</title>
        <authorList>
            <person name="Fan W."/>
            <person name="Wang S."/>
            <person name="Wang H."/>
            <person name="Wang A."/>
            <person name="Jiang F."/>
            <person name="Liu H."/>
            <person name="Zhao H."/>
            <person name="Xu D."/>
            <person name="Zhang Y."/>
        </authorList>
    </citation>
    <scope>NUCLEOTIDE SEQUENCE [LARGE SCALE GENOMIC DNA]</scope>
    <source>
        <strain evidence="2">cv. Niubang</strain>
    </source>
</reference>
<dbReference type="EMBL" id="CM042049">
    <property type="protein sequence ID" value="KAI3745971.1"/>
    <property type="molecule type" value="Genomic_DNA"/>
</dbReference>
<comment type="caution">
    <text evidence="1">The sequence shown here is derived from an EMBL/GenBank/DDBJ whole genome shotgun (WGS) entry which is preliminary data.</text>
</comment>
<sequence length="125" mass="14523">MKNRKLDAIEGIVAPRDDYWDEKEGFCGDVFENMKNLRLLDTHGKFPFCEPTSLPDELRWLRWAEYPFSSLPIASMSKLGGLELPRGSIQHLWKGYKFMPNLKFIHIELSSLERFPDPPVSPILD</sequence>
<accession>A0ACB9DHM5</accession>
<keyword evidence="2" id="KW-1185">Reference proteome</keyword>
<evidence type="ECO:0000313" key="1">
    <source>
        <dbReference type="EMBL" id="KAI3745971.1"/>
    </source>
</evidence>